<feature type="compositionally biased region" description="Low complexity" evidence="3">
    <location>
        <begin position="529"/>
        <end position="540"/>
    </location>
</feature>
<keyword evidence="5" id="KW-0067">ATP-binding</keyword>
<dbReference type="KEGG" id="cmaq:H0S70_01310"/>
<dbReference type="PROSITE" id="PS50109">
    <property type="entry name" value="HIS_KIN"/>
    <property type="match status" value="1"/>
</dbReference>
<dbReference type="GO" id="GO:0004673">
    <property type="term" value="F:protein histidine kinase activity"/>
    <property type="evidence" value="ECO:0007669"/>
    <property type="project" value="UniProtKB-EC"/>
</dbReference>
<evidence type="ECO:0000256" key="3">
    <source>
        <dbReference type="SAM" id="MobiDB-lite"/>
    </source>
</evidence>
<evidence type="ECO:0000313" key="6">
    <source>
        <dbReference type="Proteomes" id="UP000516438"/>
    </source>
</evidence>
<accession>A0A7H1DXF1</accession>
<dbReference type="SMART" id="SM00387">
    <property type="entry name" value="HATPase_c"/>
    <property type="match status" value="1"/>
</dbReference>
<evidence type="ECO:0000256" key="2">
    <source>
        <dbReference type="ARBA" id="ARBA00012438"/>
    </source>
</evidence>
<keyword evidence="5" id="KW-0547">Nucleotide-binding</keyword>
<gene>
    <name evidence="5" type="ORF">H0S70_01310</name>
</gene>
<reference evidence="5 6" key="1">
    <citation type="submission" date="2020-07" db="EMBL/GenBank/DDBJ databases">
        <title>Complete genome and description of Chryseobacterium manosquense strain Marseille-Q2069 sp. nov.</title>
        <authorList>
            <person name="Boxberger M."/>
        </authorList>
    </citation>
    <scope>NUCLEOTIDE SEQUENCE [LARGE SCALE GENOMIC DNA]</scope>
    <source>
        <strain evidence="5 6">Marseille-Q2069</strain>
    </source>
</reference>
<organism evidence="5 6">
    <name type="scientific">Chryseobacterium manosquense</name>
    <dbReference type="NCBI Taxonomy" id="2754694"/>
    <lineage>
        <taxon>Bacteria</taxon>
        <taxon>Pseudomonadati</taxon>
        <taxon>Bacteroidota</taxon>
        <taxon>Flavobacteriia</taxon>
        <taxon>Flavobacteriales</taxon>
        <taxon>Weeksellaceae</taxon>
        <taxon>Chryseobacterium group</taxon>
        <taxon>Chryseobacterium</taxon>
    </lineage>
</organism>
<feature type="compositionally biased region" description="Acidic residues" evidence="3">
    <location>
        <begin position="518"/>
        <end position="528"/>
    </location>
</feature>
<dbReference type="EC" id="2.7.13.3" evidence="2"/>
<dbReference type="GO" id="GO:0005524">
    <property type="term" value="F:ATP binding"/>
    <property type="evidence" value="ECO:0007669"/>
    <property type="project" value="UniProtKB-KW"/>
</dbReference>
<name>A0A7H1DXF1_9FLAO</name>
<dbReference type="AlphaFoldDB" id="A0A7H1DXF1"/>
<feature type="region of interest" description="Disordered" evidence="3">
    <location>
        <begin position="512"/>
        <end position="543"/>
    </location>
</feature>
<keyword evidence="6" id="KW-1185">Reference proteome</keyword>
<dbReference type="Proteomes" id="UP000516438">
    <property type="component" value="Chromosome"/>
</dbReference>
<dbReference type="Pfam" id="PF13589">
    <property type="entry name" value="HATPase_c_3"/>
    <property type="match status" value="1"/>
</dbReference>
<evidence type="ECO:0000259" key="4">
    <source>
        <dbReference type="PROSITE" id="PS50109"/>
    </source>
</evidence>
<dbReference type="EMBL" id="CP060203">
    <property type="protein sequence ID" value="QNS41659.1"/>
    <property type="molecule type" value="Genomic_DNA"/>
</dbReference>
<dbReference type="Pfam" id="PF02518">
    <property type="entry name" value="HATPase_c"/>
    <property type="match status" value="1"/>
</dbReference>
<dbReference type="Gene3D" id="3.30.565.10">
    <property type="entry name" value="Histidine kinase-like ATPase, C-terminal domain"/>
    <property type="match status" value="2"/>
</dbReference>
<dbReference type="RefSeq" id="WP_188321415.1">
    <property type="nucleotide sequence ID" value="NZ_CP060203.1"/>
</dbReference>
<evidence type="ECO:0000256" key="1">
    <source>
        <dbReference type="ARBA" id="ARBA00000085"/>
    </source>
</evidence>
<comment type="catalytic activity">
    <reaction evidence="1">
        <text>ATP + protein L-histidine = ADP + protein N-phospho-L-histidine.</text>
        <dbReference type="EC" id="2.7.13.3"/>
    </reaction>
</comment>
<dbReference type="PRINTS" id="PR00344">
    <property type="entry name" value="BCTRLSENSOR"/>
</dbReference>
<proteinExistence type="predicted"/>
<dbReference type="PANTHER" id="PTHR43065">
    <property type="entry name" value="SENSOR HISTIDINE KINASE"/>
    <property type="match status" value="1"/>
</dbReference>
<dbReference type="InterPro" id="IPR005467">
    <property type="entry name" value="His_kinase_dom"/>
</dbReference>
<dbReference type="InterPro" id="IPR004358">
    <property type="entry name" value="Sig_transdc_His_kin-like_C"/>
</dbReference>
<feature type="domain" description="Histidine kinase" evidence="4">
    <location>
        <begin position="581"/>
        <end position="814"/>
    </location>
</feature>
<protein>
    <recommendedName>
        <fullName evidence="2">histidine kinase</fullName>
        <ecNumber evidence="2">2.7.13.3</ecNumber>
    </recommendedName>
</protein>
<dbReference type="SUPFAM" id="SSF55874">
    <property type="entry name" value="ATPase domain of HSP90 chaperone/DNA topoisomerase II/histidine kinase"/>
    <property type="match status" value="2"/>
</dbReference>
<dbReference type="InterPro" id="IPR003594">
    <property type="entry name" value="HATPase_dom"/>
</dbReference>
<evidence type="ECO:0000313" key="5">
    <source>
        <dbReference type="EMBL" id="QNS41659.1"/>
    </source>
</evidence>
<sequence>MTNNSVKIPFKVSARTAKLIGMENFSTEEGAIIELVKNTYDADSKNCVLIFDLKEKPVVDHENNLLYDENGKVLLERDKSNSKIYIIDNGDGMTSEVITNQWMTIGTSNKLYKHTTENGRIKTGAKGIGRFALNRLGLFTNMQTVSKGNQRGYEWMVDWREFDKPSAVVSDVEAVLIEIDKLSLKNELRGKFGNFHNVMEIVNDLNFDTGTIIEISELNDTWDYEQLNRLFGNLEMLLPPREQPDFAIHLFSLENPIEFGKVKTAYYDDFDYKVIANYNKENDGKLKIKIVRNELDVDLLANKYLEVFEKGAMQNAPYRLVDFISSPITILDKRLDEVLSKNVDRNLISKIGKFDFTFYFLKNTISDDKVDGDRKKYPYKTFNSSNRKSWLKKFGGVKIFRDDFRIRPYGENGEDWLKLGARQAESPGGAGQKLGGYRIRPNQIAGTINISRLFNESFQDKSGREGLIENDVFELFKNVIIEIISFFEKDRNTIMYNLSEFYKRKNAEEEAKRKAQEEAESINDEEEANSTQNNSQSQSSYTDREKVLADGIQILTRENEEKDNEIRLLRSLASVGLIISSFAHEVKSLQSRLIPRTQFLLRELKNHIDENELSHLDIDDNPFYMIRLMQEEDTKLKHWLDYSLNTLKRDKRERTNLNFEDYFSRFKSTWFKALQQRKIDLELIGDKKNECVIRAFEVDMDSIFNNLLSNSINALYGFNKDSKKIVISWEKIDDRIEIIFSDNGKGLDSQYINNPEEIFNLNESSRKDKKGNVVGTGLGLYIVKSIIEEHNDSSISILNSQNGLSIKINFKTRK</sequence>
<dbReference type="InterPro" id="IPR036890">
    <property type="entry name" value="HATPase_C_sf"/>
</dbReference>